<keyword evidence="8" id="KW-0472">Membrane</keyword>
<evidence type="ECO:0000256" key="9">
    <source>
        <dbReference type="SAM" id="MobiDB-lite"/>
    </source>
</evidence>
<dbReference type="InterPro" id="IPR041212">
    <property type="entry name" value="Vta1_C"/>
</dbReference>
<evidence type="ECO:0000313" key="13">
    <source>
        <dbReference type="Proteomes" id="UP001201812"/>
    </source>
</evidence>
<keyword evidence="4" id="KW-0813">Transport</keyword>
<dbReference type="PANTHER" id="PTHR46009">
    <property type="entry name" value="VACUOLAR PROTEIN SORTING-ASSOCIATED PROTEIN VTA1 HOMOLOG"/>
    <property type="match status" value="1"/>
</dbReference>
<dbReference type="Gene3D" id="1.25.40.270">
    <property type="entry name" value="Vacuolar protein sorting-associated protein vta1"/>
    <property type="match status" value="1"/>
</dbReference>
<dbReference type="InterPro" id="IPR023175">
    <property type="entry name" value="Vta1/CALS_N_sf"/>
</dbReference>
<name>A0AAD4NL30_9BILA</name>
<dbReference type="Pfam" id="PF04652">
    <property type="entry name" value="Vta1"/>
    <property type="match status" value="1"/>
</dbReference>
<keyword evidence="6" id="KW-0967">Endosome</keyword>
<evidence type="ECO:0000259" key="11">
    <source>
        <dbReference type="Pfam" id="PF18097"/>
    </source>
</evidence>
<evidence type="ECO:0000256" key="5">
    <source>
        <dbReference type="ARBA" id="ARBA00022490"/>
    </source>
</evidence>
<feature type="domain" description="Vta1 C-terminal" evidence="11">
    <location>
        <begin position="262"/>
        <end position="297"/>
    </location>
</feature>
<keyword evidence="7" id="KW-0653">Protein transport</keyword>
<comment type="subcellular location">
    <subcellularLocation>
        <location evidence="2">Cytoplasm</location>
    </subcellularLocation>
    <subcellularLocation>
        <location evidence="1">Endosome membrane</location>
        <topology evidence="1">Peripheral membrane protein</topology>
    </subcellularLocation>
</comment>
<dbReference type="InterPro" id="IPR039431">
    <property type="entry name" value="Vta1/CALS_N"/>
</dbReference>
<sequence length="299" mass="32808">MSSDLPPPTLRNIAHYVKIANEYASRDVVIYYWCLYRAVNDGMQMDKSSPDALNYLKLLMSTLEKIKQQNTGNEALTSDVVAQAHIENQAQRMFNYAESQDRQGIFNTKVVKAFYTSSYLFDVLSVFGELDENILSARKYARWRATYVHNSLKKGEQPIPGHQMNAMYGFPEPPGGSDTNFSPSAQPPPSRPPPPPTGSWNADGNASMYPSSGGGYSPSPAPRTPASSASFGSSTGLPQQHGHAAGPSLPTAQPAQNLTLDNFMEAKKFLKYAMSSLDYDDANAAIENMHKALSILQKK</sequence>
<dbReference type="Proteomes" id="UP001201812">
    <property type="component" value="Unassembled WGS sequence"/>
</dbReference>
<accession>A0AAD4NL30</accession>
<feature type="region of interest" description="Disordered" evidence="9">
    <location>
        <begin position="153"/>
        <end position="253"/>
    </location>
</feature>
<dbReference type="GO" id="GO:0010008">
    <property type="term" value="C:endosome membrane"/>
    <property type="evidence" value="ECO:0007669"/>
    <property type="project" value="UniProtKB-SubCell"/>
</dbReference>
<dbReference type="GO" id="GO:0015031">
    <property type="term" value="P:protein transport"/>
    <property type="evidence" value="ECO:0007669"/>
    <property type="project" value="UniProtKB-KW"/>
</dbReference>
<dbReference type="AlphaFoldDB" id="A0AAD4NL30"/>
<comment type="caution">
    <text evidence="12">The sequence shown here is derived from an EMBL/GenBank/DDBJ whole genome shotgun (WGS) entry which is preliminary data.</text>
</comment>
<organism evidence="12 13">
    <name type="scientific">Ditylenchus destructor</name>
    <dbReference type="NCBI Taxonomy" id="166010"/>
    <lineage>
        <taxon>Eukaryota</taxon>
        <taxon>Metazoa</taxon>
        <taxon>Ecdysozoa</taxon>
        <taxon>Nematoda</taxon>
        <taxon>Chromadorea</taxon>
        <taxon>Rhabditida</taxon>
        <taxon>Tylenchina</taxon>
        <taxon>Tylenchomorpha</taxon>
        <taxon>Sphaerularioidea</taxon>
        <taxon>Anguinidae</taxon>
        <taxon>Anguininae</taxon>
        <taxon>Ditylenchus</taxon>
    </lineage>
</organism>
<dbReference type="GO" id="GO:0032511">
    <property type="term" value="P:late endosome to vacuole transport via multivesicular body sorting pathway"/>
    <property type="evidence" value="ECO:0007669"/>
    <property type="project" value="InterPro"/>
</dbReference>
<dbReference type="Pfam" id="PF18097">
    <property type="entry name" value="Vta1_C"/>
    <property type="match status" value="1"/>
</dbReference>
<reference evidence="12" key="1">
    <citation type="submission" date="2022-01" db="EMBL/GenBank/DDBJ databases">
        <title>Genome Sequence Resource for Two Populations of Ditylenchus destructor, the Migratory Endoparasitic Phytonematode.</title>
        <authorList>
            <person name="Zhang H."/>
            <person name="Lin R."/>
            <person name="Xie B."/>
        </authorList>
    </citation>
    <scope>NUCLEOTIDE SEQUENCE</scope>
    <source>
        <strain evidence="12">BazhouSP</strain>
    </source>
</reference>
<dbReference type="GO" id="GO:0005771">
    <property type="term" value="C:multivesicular body"/>
    <property type="evidence" value="ECO:0007669"/>
    <property type="project" value="TreeGrafter"/>
</dbReference>
<feature type="domain" description="Vta1/callose synthase N-terminal" evidence="10">
    <location>
        <begin position="12"/>
        <end position="153"/>
    </location>
</feature>
<evidence type="ECO:0000256" key="7">
    <source>
        <dbReference type="ARBA" id="ARBA00022927"/>
    </source>
</evidence>
<evidence type="ECO:0000256" key="8">
    <source>
        <dbReference type="ARBA" id="ARBA00023136"/>
    </source>
</evidence>
<proteinExistence type="inferred from homology"/>
<keyword evidence="13" id="KW-1185">Reference proteome</keyword>
<dbReference type="InterPro" id="IPR044538">
    <property type="entry name" value="Vta1-like"/>
</dbReference>
<evidence type="ECO:0000256" key="4">
    <source>
        <dbReference type="ARBA" id="ARBA00022448"/>
    </source>
</evidence>
<evidence type="ECO:0000256" key="3">
    <source>
        <dbReference type="ARBA" id="ARBA00007895"/>
    </source>
</evidence>
<evidence type="ECO:0000256" key="2">
    <source>
        <dbReference type="ARBA" id="ARBA00004496"/>
    </source>
</evidence>
<feature type="compositionally biased region" description="Pro residues" evidence="9">
    <location>
        <begin position="185"/>
        <end position="197"/>
    </location>
</feature>
<evidence type="ECO:0000259" key="10">
    <source>
        <dbReference type="Pfam" id="PF04652"/>
    </source>
</evidence>
<gene>
    <name evidence="12" type="ORF">DdX_01033</name>
</gene>
<dbReference type="Gene3D" id="1.20.5.420">
    <property type="entry name" value="Immunoglobulin FC, subunit C"/>
    <property type="match status" value="1"/>
</dbReference>
<evidence type="ECO:0000256" key="1">
    <source>
        <dbReference type="ARBA" id="ARBA00004481"/>
    </source>
</evidence>
<keyword evidence="5" id="KW-0963">Cytoplasm</keyword>
<evidence type="ECO:0000313" key="12">
    <source>
        <dbReference type="EMBL" id="KAI1728830.1"/>
    </source>
</evidence>
<dbReference type="PANTHER" id="PTHR46009:SF1">
    <property type="entry name" value="VACUOLAR PROTEIN SORTING-ASSOCIATED PROTEIN VTA1 HOMOLOG"/>
    <property type="match status" value="1"/>
</dbReference>
<dbReference type="EMBL" id="JAKKPZ010000001">
    <property type="protein sequence ID" value="KAI1728830.1"/>
    <property type="molecule type" value="Genomic_DNA"/>
</dbReference>
<comment type="similarity">
    <text evidence="3">Belongs to the VTA1 family.</text>
</comment>
<protein>
    <submittedName>
        <fullName evidence="12">Vta1 like domain-containing protein</fullName>
    </submittedName>
</protein>
<evidence type="ECO:0000256" key="6">
    <source>
        <dbReference type="ARBA" id="ARBA00022753"/>
    </source>
</evidence>